<evidence type="ECO:0000313" key="11">
    <source>
        <dbReference type="Proteomes" id="UP000053815"/>
    </source>
</evidence>
<comment type="subcellular location">
    <subcellularLocation>
        <location evidence="1">Membrane</location>
        <topology evidence="1">Multi-pass membrane protein</topology>
    </subcellularLocation>
</comment>
<organism evidence="10">
    <name type="scientific">Mucor ambiguus</name>
    <dbReference type="NCBI Taxonomy" id="91626"/>
    <lineage>
        <taxon>Eukaryota</taxon>
        <taxon>Fungi</taxon>
        <taxon>Fungi incertae sedis</taxon>
        <taxon>Mucoromycota</taxon>
        <taxon>Mucoromycotina</taxon>
        <taxon>Mucoromycetes</taxon>
        <taxon>Mucorales</taxon>
        <taxon>Mucorineae</taxon>
        <taxon>Mucoraceae</taxon>
        <taxon>Mucor</taxon>
    </lineage>
</organism>
<feature type="compositionally biased region" description="Basic residues" evidence="6">
    <location>
        <begin position="126"/>
        <end position="138"/>
    </location>
</feature>
<name>A0A0C9MF65_9FUNG</name>
<dbReference type="GO" id="GO:0022857">
    <property type="term" value="F:transmembrane transporter activity"/>
    <property type="evidence" value="ECO:0007669"/>
    <property type="project" value="InterPro"/>
</dbReference>
<evidence type="ECO:0000256" key="3">
    <source>
        <dbReference type="ARBA" id="ARBA00022989"/>
    </source>
</evidence>
<proteinExistence type="inferred from homology"/>
<feature type="transmembrane region" description="Helical" evidence="7">
    <location>
        <begin position="463"/>
        <end position="490"/>
    </location>
</feature>
<feature type="transmembrane region" description="Helical" evidence="7">
    <location>
        <begin position="568"/>
        <end position="586"/>
    </location>
</feature>
<feature type="transmembrane region" description="Helical" evidence="7">
    <location>
        <begin position="543"/>
        <end position="561"/>
    </location>
</feature>
<evidence type="ECO:0000256" key="1">
    <source>
        <dbReference type="ARBA" id="ARBA00004141"/>
    </source>
</evidence>
<feature type="compositionally biased region" description="Polar residues" evidence="6">
    <location>
        <begin position="1"/>
        <end position="11"/>
    </location>
</feature>
<keyword evidence="4 7" id="KW-0472">Membrane</keyword>
<feature type="transmembrane region" description="Helical" evidence="7">
    <location>
        <begin position="502"/>
        <end position="523"/>
    </location>
</feature>
<feature type="compositionally biased region" description="Polar residues" evidence="6">
    <location>
        <begin position="18"/>
        <end position="27"/>
    </location>
</feature>
<evidence type="ECO:0000259" key="9">
    <source>
        <dbReference type="Pfam" id="PF12821"/>
    </source>
</evidence>
<dbReference type="GO" id="GO:0016020">
    <property type="term" value="C:membrane"/>
    <property type="evidence" value="ECO:0007669"/>
    <property type="project" value="UniProtKB-SubCell"/>
</dbReference>
<dbReference type="GO" id="GO:0004865">
    <property type="term" value="F:protein serine/threonine phosphatase inhibitor activity"/>
    <property type="evidence" value="ECO:0007669"/>
    <property type="project" value="InterPro"/>
</dbReference>
<reference evidence="10" key="1">
    <citation type="submission" date="2014-09" db="EMBL/GenBank/DDBJ databases">
        <title>Draft genome sequence of an oleaginous Mucoromycotina fungus Mucor ambiguus NBRC6742.</title>
        <authorList>
            <person name="Takeda I."/>
            <person name="Yamane N."/>
            <person name="Morita T."/>
            <person name="Tamano K."/>
            <person name="Machida M."/>
            <person name="Baker S."/>
            <person name="Koike H."/>
        </authorList>
    </citation>
    <scope>NUCLEOTIDE SEQUENCE</scope>
    <source>
        <strain evidence="10">NBRC 6742</strain>
    </source>
</reference>
<dbReference type="STRING" id="91626.A0A0C9MF65"/>
<evidence type="ECO:0000256" key="4">
    <source>
        <dbReference type="ARBA" id="ARBA00023136"/>
    </source>
</evidence>
<feature type="transmembrane region" description="Helical" evidence="7">
    <location>
        <begin position="664"/>
        <end position="691"/>
    </location>
</feature>
<dbReference type="InterPro" id="IPR011107">
    <property type="entry name" value="PPI_Ypi1"/>
</dbReference>
<keyword evidence="11" id="KW-1185">Reference proteome</keyword>
<gene>
    <name evidence="10" type="ORF">MAM1_0257d08821</name>
</gene>
<evidence type="ECO:0000256" key="7">
    <source>
        <dbReference type="SAM" id="Phobius"/>
    </source>
</evidence>
<feature type="transmembrane region" description="Helical" evidence="7">
    <location>
        <begin position="624"/>
        <end position="644"/>
    </location>
</feature>
<dbReference type="Pfam" id="PF06738">
    <property type="entry name" value="ThrE"/>
    <property type="match status" value="1"/>
</dbReference>
<feature type="transmembrane region" description="Helical" evidence="7">
    <location>
        <begin position="436"/>
        <end position="457"/>
    </location>
</feature>
<keyword evidence="3 7" id="KW-1133">Transmembrane helix</keyword>
<dbReference type="Proteomes" id="UP000053815">
    <property type="component" value="Unassembled WGS sequence"/>
</dbReference>
<feature type="domain" description="Threonine/Serine exporter ThrE" evidence="9">
    <location>
        <begin position="547"/>
        <end position="686"/>
    </location>
</feature>
<accession>A0A0C9MF65</accession>
<keyword evidence="2 7" id="KW-0812">Transmembrane</keyword>
<evidence type="ECO:0000256" key="6">
    <source>
        <dbReference type="SAM" id="MobiDB-lite"/>
    </source>
</evidence>
<dbReference type="InterPro" id="IPR024528">
    <property type="entry name" value="ThrE_2"/>
</dbReference>
<protein>
    <submittedName>
        <fullName evidence="10">Pheromone-regulated membrane protein</fullName>
    </submittedName>
</protein>
<dbReference type="Pfam" id="PF07491">
    <property type="entry name" value="PPI_Ypi1"/>
    <property type="match status" value="1"/>
</dbReference>
<dbReference type="AlphaFoldDB" id="A0A0C9MF65"/>
<sequence length="715" mass="78425">MSSSPHPATSTRMREETPTTPHGSRTLTVEEIAQQGQSGDEDVVSSDDGENVGVLRLRGDMNARRRRVIQWDENVIDNEHMNKKKTKICCIYHKPHAIGESSESESDSSSDDSSSSSGNDSDHGKCNHKHAQRKKKRNPRDVSPNAYERQPVYKGTPAATTQVQIQYVLMKSIKQNLRSFFTLIIKINILAAGHHSCNNNNSKRIKKKNSRSKSMFELADNPYADENCCCCNGDHVDASTSSTTTRRNSLIYSILTSSTLNHHNDMYARTTSTTSDAMLFLLKFSKLLVSCGAPSHRLDHCLQSLMQKFNVKAQFGYFPGFLVVSFGDSAASVQIIKAEATLDLHKLTLTYQLFESVLCDEVSLQEAIDQLDPISRDCTLYPAWLTWLAYAVASSVSAPLFFSGGAVDMGFGLLLGLIVAIGFLHVSKRVTRFGSIFDVLLSAIVGFIASSVSARFPATTSCFYALSVGGVVTLLPGYTTLISILEIAAGEVASGTLRLTTTLIYSLMIGFGLAIGASCHKIMFPSLALVSADTQQCENNISAWYHFLFVPLFALANLIILKGHPRKFPVILTLAAISHSVHYFSLSWFVSYQHVATVMAAFAVALLSNFYARFQSTIGFVDMITGLLFLVPGSVGVSSSLSSFTSSAHANEISIILNASQQGVIFATHMMVITVAVSVGLVLAAVVVYPVRKIVDYRRKTPRYRRRNWVGEITF</sequence>
<dbReference type="OrthoDB" id="413008at2759"/>
<feature type="transmembrane region" description="Helical" evidence="7">
    <location>
        <begin position="400"/>
        <end position="424"/>
    </location>
</feature>
<evidence type="ECO:0000313" key="10">
    <source>
        <dbReference type="EMBL" id="GAN09296.1"/>
    </source>
</evidence>
<evidence type="ECO:0000256" key="2">
    <source>
        <dbReference type="ARBA" id="ARBA00022692"/>
    </source>
</evidence>
<feature type="domain" description="Threonine/serine exporter-like N-terminal" evidence="8">
    <location>
        <begin position="280"/>
        <end position="518"/>
    </location>
</feature>
<dbReference type="Pfam" id="PF12821">
    <property type="entry name" value="ThrE_2"/>
    <property type="match status" value="1"/>
</dbReference>
<feature type="region of interest" description="Disordered" evidence="6">
    <location>
        <begin position="99"/>
        <end position="154"/>
    </location>
</feature>
<dbReference type="InterPro" id="IPR010619">
    <property type="entry name" value="ThrE-like_N"/>
</dbReference>
<evidence type="ECO:0000259" key="8">
    <source>
        <dbReference type="Pfam" id="PF06738"/>
    </source>
</evidence>
<feature type="region of interest" description="Disordered" evidence="6">
    <location>
        <begin position="1"/>
        <end position="27"/>
    </location>
</feature>
<feature type="transmembrane region" description="Helical" evidence="7">
    <location>
        <begin position="592"/>
        <end position="612"/>
    </location>
</feature>
<comment type="similarity">
    <text evidence="5">Belongs to the ThrE exporter (TC 2.A.79) family.</text>
</comment>
<evidence type="ECO:0000256" key="5">
    <source>
        <dbReference type="ARBA" id="ARBA00034125"/>
    </source>
</evidence>
<dbReference type="PANTHER" id="PTHR31082">
    <property type="entry name" value="PHEROMONE-REGULATED MEMBRANE PROTEIN 10"/>
    <property type="match status" value="1"/>
</dbReference>
<dbReference type="PANTHER" id="PTHR31082:SF4">
    <property type="entry name" value="PHEROMONE-REGULATED MEMBRANE PROTEIN 10"/>
    <property type="match status" value="1"/>
</dbReference>
<dbReference type="EMBL" id="DF836546">
    <property type="protein sequence ID" value="GAN09296.1"/>
    <property type="molecule type" value="Genomic_DNA"/>
</dbReference>
<dbReference type="InterPro" id="IPR051361">
    <property type="entry name" value="ThrE/Ser_Exporter"/>
</dbReference>